<dbReference type="EMBL" id="CP017641">
    <property type="protein sequence ID" value="APZ91043.1"/>
    <property type="molecule type" value="Genomic_DNA"/>
</dbReference>
<evidence type="ECO:0000313" key="18">
    <source>
        <dbReference type="Proteomes" id="UP000187735"/>
    </source>
</evidence>
<dbReference type="OrthoDB" id="9807240at2"/>
<dbReference type="FunFam" id="3.40.50.20:FF:000006">
    <property type="entry name" value="Phosphoribosylamine--glycine ligase, chloroplastic"/>
    <property type="match status" value="1"/>
</dbReference>
<evidence type="ECO:0000256" key="10">
    <source>
        <dbReference type="ARBA" id="ARBA00023211"/>
    </source>
</evidence>
<dbReference type="PROSITE" id="PS50975">
    <property type="entry name" value="ATP_GRASP"/>
    <property type="match status" value="1"/>
</dbReference>
<dbReference type="Pfam" id="PF01071">
    <property type="entry name" value="GARS_A"/>
    <property type="match status" value="1"/>
</dbReference>
<evidence type="ECO:0000256" key="2">
    <source>
        <dbReference type="ARBA" id="ARBA00001946"/>
    </source>
</evidence>
<dbReference type="InterPro" id="IPR000115">
    <property type="entry name" value="PRibGlycinamide_synth"/>
</dbReference>
<dbReference type="NCBIfam" id="TIGR00877">
    <property type="entry name" value="purD"/>
    <property type="match status" value="1"/>
</dbReference>
<dbReference type="GO" id="GO:0046872">
    <property type="term" value="F:metal ion binding"/>
    <property type="evidence" value="ECO:0007669"/>
    <property type="project" value="UniProtKB-KW"/>
</dbReference>
<dbReference type="GO" id="GO:0006189">
    <property type="term" value="P:'de novo' IMP biosynthetic process"/>
    <property type="evidence" value="ECO:0007669"/>
    <property type="project" value="UniProtKB-UniRule"/>
</dbReference>
<evidence type="ECO:0000256" key="5">
    <source>
        <dbReference type="ARBA" id="ARBA00022598"/>
    </source>
</evidence>
<evidence type="ECO:0000256" key="8">
    <source>
        <dbReference type="ARBA" id="ARBA00022755"/>
    </source>
</evidence>
<comment type="similarity">
    <text evidence="11 14">Belongs to the GARS family.</text>
</comment>
<dbReference type="HAMAP" id="MF_00138">
    <property type="entry name" value="GARS"/>
    <property type="match status" value="1"/>
</dbReference>
<dbReference type="Pfam" id="PF02844">
    <property type="entry name" value="GARS_N"/>
    <property type="match status" value="1"/>
</dbReference>
<comment type="cofactor">
    <cofactor evidence="2">
        <name>Mg(2+)</name>
        <dbReference type="ChEBI" id="CHEBI:18420"/>
    </cofactor>
</comment>
<keyword evidence="9 15" id="KW-0067">ATP-binding</keyword>
<dbReference type="InterPro" id="IPR020560">
    <property type="entry name" value="PRibGlycinamide_synth_C-dom"/>
</dbReference>
<dbReference type="RefSeq" id="WP_077022855.1">
    <property type="nucleotide sequence ID" value="NZ_CP017641.1"/>
</dbReference>
<organism evidence="17 18">
    <name type="scientific">Fuerstiella marisgermanici</name>
    <dbReference type="NCBI Taxonomy" id="1891926"/>
    <lineage>
        <taxon>Bacteria</taxon>
        <taxon>Pseudomonadati</taxon>
        <taxon>Planctomycetota</taxon>
        <taxon>Planctomycetia</taxon>
        <taxon>Planctomycetales</taxon>
        <taxon>Planctomycetaceae</taxon>
        <taxon>Fuerstiella</taxon>
    </lineage>
</organism>
<evidence type="ECO:0000256" key="3">
    <source>
        <dbReference type="ARBA" id="ARBA00005174"/>
    </source>
</evidence>
<protein>
    <recommendedName>
        <fullName evidence="4 14">Phosphoribosylamine--glycine ligase</fullName>
        <ecNumber evidence="4 14">6.3.4.13</ecNumber>
    </recommendedName>
    <alternativeName>
        <fullName evidence="14">GARS</fullName>
    </alternativeName>
    <alternativeName>
        <fullName evidence="12 14">Glycinamide ribonucleotide synthetase</fullName>
    </alternativeName>
    <alternativeName>
        <fullName evidence="13 14">Phosphoribosylglycinamide synthetase</fullName>
    </alternativeName>
</protein>
<dbReference type="STRING" id="1891926.Fuma_00627"/>
<dbReference type="InterPro" id="IPR020559">
    <property type="entry name" value="PRibGlycinamide_synth_CS"/>
</dbReference>
<keyword evidence="5 14" id="KW-0436">Ligase</keyword>
<dbReference type="InterPro" id="IPR011761">
    <property type="entry name" value="ATP-grasp"/>
</dbReference>
<dbReference type="PANTHER" id="PTHR43472:SF1">
    <property type="entry name" value="PHOSPHORIBOSYLAMINE--GLYCINE LIGASE, CHLOROPLASTIC"/>
    <property type="match status" value="1"/>
</dbReference>
<reference evidence="17 18" key="1">
    <citation type="journal article" date="2016" name="Front. Microbiol.">
        <title>Fuerstia marisgermanicae gen. nov., sp. nov., an Unusual Member of the Phylum Planctomycetes from the German Wadden Sea.</title>
        <authorList>
            <person name="Kohn T."/>
            <person name="Heuer A."/>
            <person name="Jogler M."/>
            <person name="Vollmers J."/>
            <person name="Boedeker C."/>
            <person name="Bunk B."/>
            <person name="Rast P."/>
            <person name="Borchert D."/>
            <person name="Glockner I."/>
            <person name="Freese H.M."/>
            <person name="Klenk H.P."/>
            <person name="Overmann J."/>
            <person name="Kaster A.K."/>
            <person name="Rohde M."/>
            <person name="Wiegand S."/>
            <person name="Jogler C."/>
        </authorList>
    </citation>
    <scope>NUCLEOTIDE SEQUENCE [LARGE SCALE GENOMIC DNA]</scope>
    <source>
        <strain evidence="17 18">NH11</strain>
    </source>
</reference>
<dbReference type="SMART" id="SM01210">
    <property type="entry name" value="GARS_C"/>
    <property type="match status" value="1"/>
</dbReference>
<comment type="pathway">
    <text evidence="3 14">Purine metabolism; IMP biosynthesis via de novo pathway; N(1)-(5-phospho-D-ribosyl)glycinamide from 5-phospho-alpha-D-ribose 1-diphosphate: step 2/2.</text>
</comment>
<dbReference type="InterPro" id="IPR037123">
    <property type="entry name" value="PRibGlycinamide_synth_C_sf"/>
</dbReference>
<sequence>MKILVVGQGGREHALVWKLSQCDGVEKVYCAPGNAGTAADGENVNIAADAIGQLMSFAKHNDIGLTVVGPEVPLVAGIVDEFKSHGLNIFGPSKAAARLEGSKSFFKEIMKKAGVPTAAYKTFTRQEEADAYIDALEDGPLVVKADGLAAGKGVSVCSNSAAAKAAVKGMLRDDNFGVAGRKVVIEECLEGQEVSILAIVDGDTIIPLETSQDHKRALDGDLGPNTGGMGAYSPATSVTDEVMDDIIRRILVPTVHTMKVEGYPFSGVLYAGLMLTANGPKVLEYNVRFGDPEAQPVLMRLKSDLAQVLSLAASGRLSELDGLEWDDRAAVCVVMASEGYPESYAKGKVIEGISTADALNDTKVFHAGTKNKEMQVLSDGGRVLGVTALGASIPEAKEAAYRAVTKITWDGAWYRTDISDKA</sequence>
<dbReference type="AlphaFoldDB" id="A0A1P8WAG1"/>
<dbReference type="GO" id="GO:0005524">
    <property type="term" value="F:ATP binding"/>
    <property type="evidence" value="ECO:0007669"/>
    <property type="project" value="UniProtKB-UniRule"/>
</dbReference>
<name>A0A1P8WAG1_9PLAN</name>
<evidence type="ECO:0000256" key="11">
    <source>
        <dbReference type="ARBA" id="ARBA00038345"/>
    </source>
</evidence>
<keyword evidence="18" id="KW-1185">Reference proteome</keyword>
<dbReference type="InterPro" id="IPR013815">
    <property type="entry name" value="ATP_grasp_subdomain_1"/>
</dbReference>
<dbReference type="InterPro" id="IPR020561">
    <property type="entry name" value="PRibGlycinamid_synth_ATP-grasp"/>
</dbReference>
<dbReference type="Gene3D" id="3.90.600.10">
    <property type="entry name" value="Phosphoribosylglycinamide synthetase, C-terminal domain"/>
    <property type="match status" value="1"/>
</dbReference>
<evidence type="ECO:0000256" key="14">
    <source>
        <dbReference type="HAMAP-Rule" id="MF_00138"/>
    </source>
</evidence>
<evidence type="ECO:0000256" key="13">
    <source>
        <dbReference type="ARBA" id="ARBA00042864"/>
    </source>
</evidence>
<keyword evidence="7 15" id="KW-0547">Nucleotide-binding</keyword>
<evidence type="ECO:0000256" key="6">
    <source>
        <dbReference type="ARBA" id="ARBA00022723"/>
    </source>
</evidence>
<keyword evidence="10" id="KW-0464">Manganese</keyword>
<dbReference type="PANTHER" id="PTHR43472">
    <property type="entry name" value="PHOSPHORIBOSYLAMINE--GLYCINE LIGASE"/>
    <property type="match status" value="1"/>
</dbReference>
<keyword evidence="8 14" id="KW-0658">Purine biosynthesis</keyword>
<evidence type="ECO:0000256" key="7">
    <source>
        <dbReference type="ARBA" id="ARBA00022741"/>
    </source>
</evidence>
<dbReference type="EC" id="6.3.4.13" evidence="4 14"/>
<dbReference type="GO" id="GO:0009113">
    <property type="term" value="P:purine nucleobase biosynthetic process"/>
    <property type="evidence" value="ECO:0007669"/>
    <property type="project" value="InterPro"/>
</dbReference>
<dbReference type="KEGG" id="fmr:Fuma_00627"/>
<dbReference type="PROSITE" id="PS00184">
    <property type="entry name" value="GARS"/>
    <property type="match status" value="1"/>
</dbReference>
<dbReference type="Gene3D" id="3.30.1490.20">
    <property type="entry name" value="ATP-grasp fold, A domain"/>
    <property type="match status" value="1"/>
</dbReference>
<dbReference type="InterPro" id="IPR011054">
    <property type="entry name" value="Rudment_hybrid_motif"/>
</dbReference>
<comment type="cofactor">
    <cofactor evidence="1">
        <name>Mn(2+)</name>
        <dbReference type="ChEBI" id="CHEBI:29035"/>
    </cofactor>
</comment>
<dbReference type="UniPathway" id="UPA00074">
    <property type="reaction ID" value="UER00125"/>
</dbReference>
<dbReference type="SMART" id="SM01209">
    <property type="entry name" value="GARS_A"/>
    <property type="match status" value="1"/>
</dbReference>
<dbReference type="InterPro" id="IPR020562">
    <property type="entry name" value="PRibGlycinamide_synth_N"/>
</dbReference>
<comment type="catalytic activity">
    <reaction evidence="14">
        <text>5-phospho-beta-D-ribosylamine + glycine + ATP = N(1)-(5-phospho-beta-D-ribosyl)glycinamide + ADP + phosphate + H(+)</text>
        <dbReference type="Rhea" id="RHEA:17453"/>
        <dbReference type="ChEBI" id="CHEBI:15378"/>
        <dbReference type="ChEBI" id="CHEBI:30616"/>
        <dbReference type="ChEBI" id="CHEBI:43474"/>
        <dbReference type="ChEBI" id="CHEBI:57305"/>
        <dbReference type="ChEBI" id="CHEBI:58681"/>
        <dbReference type="ChEBI" id="CHEBI:143788"/>
        <dbReference type="ChEBI" id="CHEBI:456216"/>
        <dbReference type="EC" id="6.3.4.13"/>
    </reaction>
</comment>
<proteinExistence type="inferred from homology"/>
<dbReference type="FunFam" id="3.30.470.20:FF:000018">
    <property type="entry name" value="Trifunctional purine biosynthetic protein adenosine-3"/>
    <property type="match status" value="1"/>
</dbReference>
<dbReference type="Proteomes" id="UP000187735">
    <property type="component" value="Chromosome"/>
</dbReference>
<gene>
    <name evidence="14 17" type="primary">purD</name>
    <name evidence="17" type="ORF">Fuma_00627</name>
</gene>
<evidence type="ECO:0000256" key="1">
    <source>
        <dbReference type="ARBA" id="ARBA00001936"/>
    </source>
</evidence>
<dbReference type="FunFam" id="3.90.600.10:FF:000001">
    <property type="entry name" value="Trifunctional purine biosynthetic protein adenosine-3"/>
    <property type="match status" value="1"/>
</dbReference>
<evidence type="ECO:0000256" key="4">
    <source>
        <dbReference type="ARBA" id="ARBA00013255"/>
    </source>
</evidence>
<evidence type="ECO:0000313" key="17">
    <source>
        <dbReference type="EMBL" id="APZ91043.1"/>
    </source>
</evidence>
<feature type="domain" description="ATP-grasp" evidence="16">
    <location>
        <begin position="107"/>
        <end position="314"/>
    </location>
</feature>
<keyword evidence="6" id="KW-0479">Metal-binding</keyword>
<dbReference type="SUPFAM" id="SSF56059">
    <property type="entry name" value="Glutathione synthetase ATP-binding domain-like"/>
    <property type="match status" value="1"/>
</dbReference>
<evidence type="ECO:0000256" key="9">
    <source>
        <dbReference type="ARBA" id="ARBA00022840"/>
    </source>
</evidence>
<dbReference type="InterPro" id="IPR016185">
    <property type="entry name" value="PreATP-grasp_dom_sf"/>
</dbReference>
<evidence type="ECO:0000256" key="15">
    <source>
        <dbReference type="PROSITE-ProRule" id="PRU00409"/>
    </source>
</evidence>
<dbReference type="SUPFAM" id="SSF51246">
    <property type="entry name" value="Rudiment single hybrid motif"/>
    <property type="match status" value="1"/>
</dbReference>
<evidence type="ECO:0000259" key="16">
    <source>
        <dbReference type="PROSITE" id="PS50975"/>
    </source>
</evidence>
<evidence type="ECO:0000256" key="12">
    <source>
        <dbReference type="ARBA" id="ARBA00042242"/>
    </source>
</evidence>
<dbReference type="Gene3D" id="3.40.50.20">
    <property type="match status" value="1"/>
</dbReference>
<accession>A0A1P8WAG1</accession>
<dbReference type="GO" id="GO:0004637">
    <property type="term" value="F:phosphoribosylamine-glycine ligase activity"/>
    <property type="evidence" value="ECO:0007669"/>
    <property type="project" value="UniProtKB-UniRule"/>
</dbReference>
<dbReference type="SUPFAM" id="SSF52440">
    <property type="entry name" value="PreATP-grasp domain"/>
    <property type="match status" value="1"/>
</dbReference>
<dbReference type="Gene3D" id="3.30.470.20">
    <property type="entry name" value="ATP-grasp fold, B domain"/>
    <property type="match status" value="1"/>
</dbReference>
<dbReference type="Pfam" id="PF02843">
    <property type="entry name" value="GARS_C"/>
    <property type="match status" value="1"/>
</dbReference>